<dbReference type="SMART" id="SM00220">
    <property type="entry name" value="S_TKc"/>
    <property type="match status" value="1"/>
</dbReference>
<evidence type="ECO:0000259" key="6">
    <source>
        <dbReference type="PROSITE" id="PS50011"/>
    </source>
</evidence>
<protein>
    <recommendedName>
        <fullName evidence="2">non-specific serine/threonine protein kinase</fullName>
        <ecNumber evidence="2">2.7.11.1</ecNumber>
    </recommendedName>
</protein>
<keyword evidence="3 5" id="KW-0547">Nucleotide-binding</keyword>
<accession>A0AA35X291</accession>
<gene>
    <name evidence="7" type="ORF">GBAR_LOCUS23645</name>
</gene>
<keyword evidence="7" id="KW-0418">Kinase</keyword>
<evidence type="ECO:0000313" key="7">
    <source>
        <dbReference type="EMBL" id="CAI8042653.1"/>
    </source>
</evidence>
<dbReference type="Proteomes" id="UP001174909">
    <property type="component" value="Unassembled WGS sequence"/>
</dbReference>
<dbReference type="PANTHER" id="PTHR48012:SF18">
    <property type="entry name" value="HAPPYHOUR, ISOFORM A"/>
    <property type="match status" value="1"/>
</dbReference>
<dbReference type="GO" id="GO:0008349">
    <property type="term" value="F:MAP kinase kinase kinase kinase activity"/>
    <property type="evidence" value="ECO:0007669"/>
    <property type="project" value="TreeGrafter"/>
</dbReference>
<dbReference type="SUPFAM" id="SSF56112">
    <property type="entry name" value="Protein kinase-like (PK-like)"/>
    <property type="match status" value="1"/>
</dbReference>
<dbReference type="EC" id="2.7.11.1" evidence="2"/>
<reference evidence="7" key="1">
    <citation type="submission" date="2023-03" db="EMBL/GenBank/DDBJ databases">
        <authorList>
            <person name="Steffen K."/>
            <person name="Cardenas P."/>
        </authorList>
    </citation>
    <scope>NUCLEOTIDE SEQUENCE</scope>
</reference>
<dbReference type="InterPro" id="IPR050629">
    <property type="entry name" value="STE20/SPS1-PAK"/>
</dbReference>
<evidence type="ECO:0000256" key="3">
    <source>
        <dbReference type="ARBA" id="ARBA00022741"/>
    </source>
</evidence>
<name>A0AA35X291_GEOBA</name>
<dbReference type="EMBL" id="CASHTH010003278">
    <property type="protein sequence ID" value="CAI8042653.1"/>
    <property type="molecule type" value="Genomic_DNA"/>
</dbReference>
<keyword evidence="7" id="KW-0808">Transferase</keyword>
<dbReference type="Pfam" id="PF00069">
    <property type="entry name" value="Pkinase"/>
    <property type="match status" value="1"/>
</dbReference>
<dbReference type="PANTHER" id="PTHR48012">
    <property type="entry name" value="STERILE20-LIKE KINASE, ISOFORM B-RELATED"/>
    <property type="match status" value="1"/>
</dbReference>
<dbReference type="InterPro" id="IPR011009">
    <property type="entry name" value="Kinase-like_dom_sf"/>
</dbReference>
<comment type="similarity">
    <text evidence="1">Belongs to the protein kinase superfamily. STE Ser/Thr protein kinase family. STE20 subfamily.</text>
</comment>
<dbReference type="GO" id="GO:0005524">
    <property type="term" value="F:ATP binding"/>
    <property type="evidence" value="ECO:0007669"/>
    <property type="project" value="UniProtKB-UniRule"/>
</dbReference>
<evidence type="ECO:0000256" key="5">
    <source>
        <dbReference type="PROSITE-ProRule" id="PRU10141"/>
    </source>
</evidence>
<dbReference type="InterPro" id="IPR017441">
    <property type="entry name" value="Protein_kinase_ATP_BS"/>
</dbReference>
<keyword evidence="4 5" id="KW-0067">ATP-binding</keyword>
<dbReference type="GO" id="GO:0005737">
    <property type="term" value="C:cytoplasm"/>
    <property type="evidence" value="ECO:0007669"/>
    <property type="project" value="TreeGrafter"/>
</dbReference>
<dbReference type="PROSITE" id="PS00107">
    <property type="entry name" value="PROTEIN_KINASE_ATP"/>
    <property type="match status" value="1"/>
</dbReference>
<evidence type="ECO:0000256" key="4">
    <source>
        <dbReference type="ARBA" id="ARBA00022840"/>
    </source>
</evidence>
<dbReference type="InterPro" id="IPR000719">
    <property type="entry name" value="Prot_kinase_dom"/>
</dbReference>
<dbReference type="AlphaFoldDB" id="A0AA35X291"/>
<organism evidence="7 8">
    <name type="scientific">Geodia barretti</name>
    <name type="common">Barrett's horny sponge</name>
    <dbReference type="NCBI Taxonomy" id="519541"/>
    <lineage>
        <taxon>Eukaryota</taxon>
        <taxon>Metazoa</taxon>
        <taxon>Porifera</taxon>
        <taxon>Demospongiae</taxon>
        <taxon>Heteroscleromorpha</taxon>
        <taxon>Tetractinellida</taxon>
        <taxon>Astrophorina</taxon>
        <taxon>Geodiidae</taxon>
        <taxon>Geodia</taxon>
    </lineage>
</organism>
<evidence type="ECO:0000256" key="2">
    <source>
        <dbReference type="ARBA" id="ARBA00012513"/>
    </source>
</evidence>
<proteinExistence type="inferred from homology"/>
<dbReference type="PROSITE" id="PS50011">
    <property type="entry name" value="PROTEIN_KINASE_DOM"/>
    <property type="match status" value="1"/>
</dbReference>
<evidence type="ECO:0000256" key="1">
    <source>
        <dbReference type="ARBA" id="ARBA00008874"/>
    </source>
</evidence>
<keyword evidence="8" id="KW-1185">Reference proteome</keyword>
<comment type="caution">
    <text evidence="7">The sequence shown here is derived from an EMBL/GenBank/DDBJ whole genome shotgun (WGS) entry which is preliminary data.</text>
</comment>
<feature type="binding site" evidence="5">
    <location>
        <position position="49"/>
    </location>
    <ligand>
        <name>ATP</name>
        <dbReference type="ChEBI" id="CHEBI:30616"/>
    </ligand>
</feature>
<sequence length="176" mass="19952">MSSTPDILPVIQRRNPEREFEILKQIGSGTYGEVFKAKVMKTLEMVALKIIKIEPGEDFNIIQQEIQILSDCKHQNIVGYYGSYLSSGYDPVLEEERRDKLWIAMEFCGGGSLQDIYHGQSIQPPQPEGLSSPQLFAKPFFNKQSSECFALHSSAIVKVFRVVRWPILTPTCVIKV</sequence>
<dbReference type="Gene3D" id="1.10.510.10">
    <property type="entry name" value="Transferase(Phosphotransferase) domain 1"/>
    <property type="match status" value="1"/>
</dbReference>
<feature type="domain" description="Protein kinase" evidence="6">
    <location>
        <begin position="20"/>
        <end position="176"/>
    </location>
</feature>
<evidence type="ECO:0000313" key="8">
    <source>
        <dbReference type="Proteomes" id="UP001174909"/>
    </source>
</evidence>